<organism evidence="1 2">
    <name type="scientific">Phaeosphaeria nodorum (strain SN15 / ATCC MYA-4574 / FGSC 10173)</name>
    <name type="common">Glume blotch fungus</name>
    <name type="synonym">Parastagonospora nodorum</name>
    <dbReference type="NCBI Taxonomy" id="321614"/>
    <lineage>
        <taxon>Eukaryota</taxon>
        <taxon>Fungi</taxon>
        <taxon>Dikarya</taxon>
        <taxon>Ascomycota</taxon>
        <taxon>Pezizomycotina</taxon>
        <taxon>Dothideomycetes</taxon>
        <taxon>Pleosporomycetidae</taxon>
        <taxon>Pleosporales</taxon>
        <taxon>Pleosporineae</taxon>
        <taxon>Phaeosphaeriaceae</taxon>
        <taxon>Parastagonospora</taxon>
    </lineage>
</organism>
<name>A0A7U2I2H7_PHANO</name>
<keyword evidence="2" id="KW-1185">Reference proteome</keyword>
<dbReference type="VEuPathDB" id="FungiDB:JI435_409870"/>
<evidence type="ECO:0000313" key="1">
    <source>
        <dbReference type="EMBL" id="QRC96972.1"/>
    </source>
</evidence>
<accession>A0A7U2I2H7</accession>
<protein>
    <submittedName>
        <fullName evidence="1">Uncharacterized protein</fullName>
    </submittedName>
</protein>
<dbReference type="Proteomes" id="UP000663193">
    <property type="component" value="Chromosome 7"/>
</dbReference>
<dbReference type="EMBL" id="CP069029">
    <property type="protein sequence ID" value="QRC96972.1"/>
    <property type="molecule type" value="Genomic_DNA"/>
</dbReference>
<gene>
    <name evidence="1" type="ORF">JI435_409870</name>
</gene>
<evidence type="ECO:0000313" key="2">
    <source>
        <dbReference type="Proteomes" id="UP000663193"/>
    </source>
</evidence>
<dbReference type="AlphaFoldDB" id="A0A7U2I2H7"/>
<dbReference type="OrthoDB" id="3946009at2759"/>
<proteinExistence type="predicted"/>
<sequence length="137" mass="15495">MKIQQASIQELANEDLMKEASEVLTAIRDAAQRSSAFSRMLPYNITKRANKSSAAVEKMSTTTSTDHKVIISFLRETATDKTRFWNLGIPAMYTDAQSRDLAARGYTCIAFCFALEGTELHHRILQRFARLVVYKLT</sequence>
<reference evidence="2" key="1">
    <citation type="journal article" date="2021" name="BMC Genomics">
        <title>Chromosome-level genome assembly and manually-curated proteome of model necrotroph Parastagonospora nodorum Sn15 reveals a genome-wide trove of candidate effector homologs, and redundancy of virulence-related functions within an accessory chromosome.</title>
        <authorList>
            <person name="Bertazzoni S."/>
            <person name="Jones D.A.B."/>
            <person name="Phan H.T."/>
            <person name="Tan K.-C."/>
            <person name="Hane J.K."/>
        </authorList>
    </citation>
    <scope>NUCLEOTIDE SEQUENCE [LARGE SCALE GENOMIC DNA]</scope>
    <source>
        <strain evidence="2">SN15 / ATCC MYA-4574 / FGSC 10173)</strain>
    </source>
</reference>